<dbReference type="PRINTS" id="PR00413">
    <property type="entry name" value="HADHALOGNASE"/>
</dbReference>
<dbReference type="SUPFAM" id="SSF56784">
    <property type="entry name" value="HAD-like"/>
    <property type="match status" value="1"/>
</dbReference>
<dbReference type="Pfam" id="PF00702">
    <property type="entry name" value="Hydrolase"/>
    <property type="match status" value="1"/>
</dbReference>
<keyword evidence="1" id="KW-0378">Hydrolase</keyword>
<dbReference type="NCBIfam" id="TIGR01549">
    <property type="entry name" value="HAD-SF-IA-v1"/>
    <property type="match status" value="1"/>
</dbReference>
<organism evidence="2 3">
    <name type="scientific">Luedemannella flava</name>
    <dbReference type="NCBI Taxonomy" id="349316"/>
    <lineage>
        <taxon>Bacteria</taxon>
        <taxon>Bacillati</taxon>
        <taxon>Actinomycetota</taxon>
        <taxon>Actinomycetes</taxon>
        <taxon>Micromonosporales</taxon>
        <taxon>Micromonosporaceae</taxon>
        <taxon>Luedemannella</taxon>
    </lineage>
</organism>
<proteinExistence type="predicted"/>
<accession>A0ABP4XQ28</accession>
<dbReference type="PANTHER" id="PTHR43316">
    <property type="entry name" value="HYDROLASE, HALOACID DELAHOGENASE-RELATED"/>
    <property type="match status" value="1"/>
</dbReference>
<protein>
    <recommendedName>
        <fullName evidence="4">HAD family hydrolase</fullName>
    </recommendedName>
</protein>
<evidence type="ECO:0000313" key="3">
    <source>
        <dbReference type="Proteomes" id="UP001500218"/>
    </source>
</evidence>
<dbReference type="InterPro" id="IPR051540">
    <property type="entry name" value="S-2-haloacid_dehalogenase"/>
</dbReference>
<dbReference type="EMBL" id="BAAALT010000003">
    <property type="protein sequence ID" value="GAA1784241.1"/>
    <property type="molecule type" value="Genomic_DNA"/>
</dbReference>
<gene>
    <name evidence="2" type="ORF">GCM10009682_03030</name>
</gene>
<dbReference type="InterPro" id="IPR006439">
    <property type="entry name" value="HAD-SF_hydro_IA"/>
</dbReference>
<dbReference type="Proteomes" id="UP001500218">
    <property type="component" value="Unassembled WGS sequence"/>
</dbReference>
<name>A0ABP4XQ28_9ACTN</name>
<keyword evidence="3" id="KW-1185">Reference proteome</keyword>
<dbReference type="InterPro" id="IPR036412">
    <property type="entry name" value="HAD-like_sf"/>
</dbReference>
<evidence type="ECO:0000256" key="1">
    <source>
        <dbReference type="ARBA" id="ARBA00022801"/>
    </source>
</evidence>
<comment type="caution">
    <text evidence="2">The sequence shown here is derived from an EMBL/GenBank/DDBJ whole genome shotgun (WGS) entry which is preliminary data.</text>
</comment>
<reference evidence="3" key="1">
    <citation type="journal article" date="2019" name="Int. J. Syst. Evol. Microbiol.">
        <title>The Global Catalogue of Microorganisms (GCM) 10K type strain sequencing project: providing services to taxonomists for standard genome sequencing and annotation.</title>
        <authorList>
            <consortium name="The Broad Institute Genomics Platform"/>
            <consortium name="The Broad Institute Genome Sequencing Center for Infectious Disease"/>
            <person name="Wu L."/>
            <person name="Ma J."/>
        </authorList>
    </citation>
    <scope>NUCLEOTIDE SEQUENCE [LARGE SCALE GENOMIC DNA]</scope>
    <source>
        <strain evidence="3">JCM 13250</strain>
    </source>
</reference>
<dbReference type="Gene3D" id="3.40.50.1000">
    <property type="entry name" value="HAD superfamily/HAD-like"/>
    <property type="match status" value="1"/>
</dbReference>
<sequence length="236" mass="24603">MLNGASLYVTWNGVVGVRAVLLDVGGVLVVPDPRAVGGVMGGHGGATDPDDLIRAHYRAVHEADGDDGDFDWPGYHTGLVVHSGVPVGARELCNQGMIELVRAMPNLWSYPLPGMAATLRALAGRYRLGIVSNNDGTVGRLLAEQGLCQLGAGPAAPVEVIVDSALAGVAKPDPRIFTLALDVLGLPPEEVGYVGDTRAYDVSGARAAGLRPFHLDPYGFCVAADHEHLADLADLL</sequence>
<dbReference type="InterPro" id="IPR023214">
    <property type="entry name" value="HAD_sf"/>
</dbReference>
<evidence type="ECO:0008006" key="4">
    <source>
        <dbReference type="Google" id="ProtNLM"/>
    </source>
</evidence>
<evidence type="ECO:0000313" key="2">
    <source>
        <dbReference type="EMBL" id="GAA1784241.1"/>
    </source>
</evidence>